<sequence>MLGLQKKYEFNDYAGFDCCGIEIGLKTWGKMDKPRAGEPCINFLVDDLEGMEKILVDNGVNILKGPEDTQWGGRIILFSDPDGNVILVTQIDWREYFRSSAT</sequence>
<evidence type="ECO:0000313" key="2">
    <source>
        <dbReference type="EMBL" id="HDI83567.1"/>
    </source>
</evidence>
<dbReference type="InterPro" id="IPR037523">
    <property type="entry name" value="VOC_core"/>
</dbReference>
<dbReference type="Proteomes" id="UP000885847">
    <property type="component" value="Unassembled WGS sequence"/>
</dbReference>
<feature type="domain" description="VOC" evidence="1">
    <location>
        <begin position="1"/>
        <end position="91"/>
    </location>
</feature>
<reference evidence="2" key="1">
    <citation type="journal article" date="2020" name="mSystems">
        <title>Genome- and Community-Level Interaction Insights into Carbon Utilization and Element Cycling Functions of Hydrothermarchaeota in Hydrothermal Sediment.</title>
        <authorList>
            <person name="Zhou Z."/>
            <person name="Liu Y."/>
            <person name="Xu W."/>
            <person name="Pan J."/>
            <person name="Luo Z.H."/>
            <person name="Li M."/>
        </authorList>
    </citation>
    <scope>NUCLEOTIDE SEQUENCE [LARGE SCALE GENOMIC DNA]</scope>
    <source>
        <strain evidence="2">HyVt-102</strain>
    </source>
</reference>
<dbReference type="PROSITE" id="PS51819">
    <property type="entry name" value="VOC"/>
    <property type="match status" value="1"/>
</dbReference>
<dbReference type="EMBL" id="DQWE01000343">
    <property type="protein sequence ID" value="HDI83567.1"/>
    <property type="molecule type" value="Genomic_DNA"/>
</dbReference>
<gene>
    <name evidence="2" type="ORF">ENF18_07250</name>
</gene>
<protein>
    <recommendedName>
        <fullName evidence="1">VOC domain-containing protein</fullName>
    </recommendedName>
</protein>
<dbReference type="AlphaFoldDB" id="A0A7C0VB68"/>
<accession>A0A7C0VB68</accession>
<proteinExistence type="predicted"/>
<dbReference type="SUPFAM" id="SSF54593">
    <property type="entry name" value="Glyoxalase/Bleomycin resistance protein/Dihydroxybiphenyl dioxygenase"/>
    <property type="match status" value="1"/>
</dbReference>
<dbReference type="InterPro" id="IPR029068">
    <property type="entry name" value="Glyas_Bleomycin-R_OHBP_Dase"/>
</dbReference>
<evidence type="ECO:0000259" key="1">
    <source>
        <dbReference type="PROSITE" id="PS51819"/>
    </source>
</evidence>
<dbReference type="Pfam" id="PF00903">
    <property type="entry name" value="Glyoxalase"/>
    <property type="match status" value="1"/>
</dbReference>
<dbReference type="InterPro" id="IPR004360">
    <property type="entry name" value="Glyas_Fos-R_dOase_dom"/>
</dbReference>
<organism evidence="2">
    <name type="scientific">candidate division WOR-3 bacterium</name>
    <dbReference type="NCBI Taxonomy" id="2052148"/>
    <lineage>
        <taxon>Bacteria</taxon>
        <taxon>Bacteria division WOR-3</taxon>
    </lineage>
</organism>
<comment type="caution">
    <text evidence="2">The sequence shown here is derived from an EMBL/GenBank/DDBJ whole genome shotgun (WGS) entry which is preliminary data.</text>
</comment>
<name>A0A7C0VB68_UNCW3</name>
<dbReference type="Gene3D" id="3.10.180.10">
    <property type="entry name" value="2,3-Dihydroxybiphenyl 1,2-Dioxygenase, domain 1"/>
    <property type="match status" value="1"/>
</dbReference>